<dbReference type="SUPFAM" id="SSF69279">
    <property type="entry name" value="Phage tail proteins"/>
    <property type="match status" value="1"/>
</dbReference>
<name>A0A6G4XGK1_9ACTN</name>
<evidence type="ECO:0000313" key="1">
    <source>
        <dbReference type="EMBL" id="NGO75957.1"/>
    </source>
</evidence>
<gene>
    <name evidence="1" type="ORF">G6045_09765</name>
</gene>
<accession>A0A6G4XGK1</accession>
<comment type="caution">
    <text evidence="1">The sequence shown here is derived from an EMBL/GenBank/DDBJ whole genome shotgun (WGS) entry which is preliminary data.</text>
</comment>
<sequence>MTTTAQPVTTAGDFYVPAFELRLRGRPVARDVVRDVVSVTYKDNIAEIDSFEVVINNWDSVGRTFKYTDDTSFDPGAEIELRMGYRGQGGPQLMTSGEITALRPAFPSGGQPTLSISGLNVLHRFRGEQRSQAFVDKTDSQIAKAVGRTLGVKVRTAPQHEPVHTYLLMDNTYPLVFLMDRARANGYDLVVDELGGQRPQLYFGPSTEIRRASYELVYGRSLIEFQPELTTAGQVGEVVVRGWDPVRREKIEYRAGQGELATDGLGRGVTPGIRRSYQDRKEIVATRIVDSPAEARQVARDTLQRIAHGLVTATGSTVGLPKLRAGSVIEIAGLGERFSGRYFVTETTHTIGDAGYTTQFGCRREEVKGT</sequence>
<keyword evidence="2" id="KW-1185">Reference proteome</keyword>
<dbReference type="Proteomes" id="UP000481109">
    <property type="component" value="Unassembled WGS sequence"/>
</dbReference>
<reference evidence="1 2" key="1">
    <citation type="submission" date="2020-02" db="EMBL/GenBank/DDBJ databases">
        <title>Whole-genome analyses of novel actinobacteria.</title>
        <authorList>
            <person name="Sahin N."/>
            <person name="Tokatli A."/>
        </authorList>
    </citation>
    <scope>NUCLEOTIDE SEQUENCE [LARGE SCALE GENOMIC DNA]</scope>
    <source>
        <strain evidence="1 2">YC504</strain>
    </source>
</reference>
<dbReference type="EMBL" id="JAAKZW010000024">
    <property type="protein sequence ID" value="NGO75957.1"/>
    <property type="molecule type" value="Genomic_DNA"/>
</dbReference>
<evidence type="ECO:0000313" key="2">
    <source>
        <dbReference type="Proteomes" id="UP000481109"/>
    </source>
</evidence>
<dbReference type="AlphaFoldDB" id="A0A6G4XGK1"/>
<organism evidence="1 2">
    <name type="scientific">Streptomyces mesophilus</name>
    <dbReference type="NCBI Taxonomy" id="1775132"/>
    <lineage>
        <taxon>Bacteria</taxon>
        <taxon>Bacillati</taxon>
        <taxon>Actinomycetota</taxon>
        <taxon>Actinomycetes</taxon>
        <taxon>Kitasatosporales</taxon>
        <taxon>Streptomycetaceae</taxon>
        <taxon>Streptomyces</taxon>
    </lineage>
</organism>
<protein>
    <submittedName>
        <fullName evidence="1">Phage late control D family protein</fullName>
    </submittedName>
</protein>
<proteinExistence type="predicted"/>
<dbReference type="RefSeq" id="WP_165331468.1">
    <property type="nucleotide sequence ID" value="NZ_JAAKZW010000024.1"/>
</dbReference>